<keyword evidence="2" id="KW-0106">Calcium</keyword>
<keyword evidence="1" id="KW-0677">Repeat</keyword>
<organism evidence="4 5">
    <name type="scientific">Mya arenaria</name>
    <name type="common">Soft-shell clam</name>
    <dbReference type="NCBI Taxonomy" id="6604"/>
    <lineage>
        <taxon>Eukaryota</taxon>
        <taxon>Metazoa</taxon>
        <taxon>Spiralia</taxon>
        <taxon>Lophotrochozoa</taxon>
        <taxon>Mollusca</taxon>
        <taxon>Bivalvia</taxon>
        <taxon>Autobranchia</taxon>
        <taxon>Heteroconchia</taxon>
        <taxon>Euheterodonta</taxon>
        <taxon>Imparidentia</taxon>
        <taxon>Neoheterodontei</taxon>
        <taxon>Myida</taxon>
        <taxon>Myoidea</taxon>
        <taxon>Myidae</taxon>
        <taxon>Mya</taxon>
    </lineage>
</organism>
<dbReference type="SUPFAM" id="SSF47473">
    <property type="entry name" value="EF-hand"/>
    <property type="match status" value="1"/>
</dbReference>
<feature type="domain" description="EF-hand" evidence="3">
    <location>
        <begin position="16"/>
        <end position="51"/>
    </location>
</feature>
<dbReference type="InterPro" id="IPR011992">
    <property type="entry name" value="EF-hand-dom_pair"/>
</dbReference>
<accession>A0ABY7EHM2</accession>
<keyword evidence="5" id="KW-1185">Reference proteome</keyword>
<feature type="domain" description="EF-hand" evidence="3">
    <location>
        <begin position="52"/>
        <end position="87"/>
    </location>
</feature>
<dbReference type="PANTHER" id="PTHR23048:SF0">
    <property type="entry name" value="CALMODULIN LIKE 3"/>
    <property type="match status" value="1"/>
</dbReference>
<dbReference type="PROSITE" id="PS50222">
    <property type="entry name" value="EF_HAND_2"/>
    <property type="match status" value="3"/>
</dbReference>
<dbReference type="Pfam" id="PF13499">
    <property type="entry name" value="EF-hand_7"/>
    <property type="match status" value="1"/>
</dbReference>
<evidence type="ECO:0000313" key="4">
    <source>
        <dbReference type="EMBL" id="WAR09498.1"/>
    </source>
</evidence>
<feature type="domain" description="EF-hand" evidence="3">
    <location>
        <begin position="89"/>
        <end position="124"/>
    </location>
</feature>
<dbReference type="InterPro" id="IPR018247">
    <property type="entry name" value="EF_Hand_1_Ca_BS"/>
</dbReference>
<name>A0ABY7EHM2_MYAAR</name>
<gene>
    <name evidence="4" type="ORF">MAR_034574</name>
</gene>
<dbReference type="Gene3D" id="1.10.238.10">
    <property type="entry name" value="EF-hand"/>
    <property type="match status" value="2"/>
</dbReference>
<dbReference type="PRINTS" id="PR00450">
    <property type="entry name" value="RECOVERIN"/>
</dbReference>
<dbReference type="EMBL" id="CP111018">
    <property type="protein sequence ID" value="WAR09498.1"/>
    <property type="molecule type" value="Genomic_DNA"/>
</dbReference>
<evidence type="ECO:0000313" key="5">
    <source>
        <dbReference type="Proteomes" id="UP001164746"/>
    </source>
</evidence>
<dbReference type="PANTHER" id="PTHR23048">
    <property type="entry name" value="MYOSIN LIGHT CHAIN 1, 3"/>
    <property type="match status" value="1"/>
</dbReference>
<sequence length="150" mass="17228">MGDDLDEHHIEHIPEQIVEEFREAFGLFDRDGDGTISVQEFVDTLRSLGQEPSQMEIDEMIHKIDRNGDGVIDFEEFKRLMYHKMKHTDGSEEIKDFFLVLDRDSSGYFTADDLYKVITGVGEMISLEETIELVAATGTKDKGQVNYEDM</sequence>
<evidence type="ECO:0000256" key="1">
    <source>
        <dbReference type="ARBA" id="ARBA00022737"/>
    </source>
</evidence>
<dbReference type="InterPro" id="IPR050230">
    <property type="entry name" value="CALM/Myosin/TropC-like"/>
</dbReference>
<evidence type="ECO:0000259" key="3">
    <source>
        <dbReference type="PROSITE" id="PS50222"/>
    </source>
</evidence>
<proteinExistence type="predicted"/>
<dbReference type="SMART" id="SM00054">
    <property type="entry name" value="EFh"/>
    <property type="match status" value="3"/>
</dbReference>
<reference evidence="4" key="1">
    <citation type="submission" date="2022-11" db="EMBL/GenBank/DDBJ databases">
        <title>Centuries of genome instability and evolution in soft-shell clam transmissible cancer (bioRxiv).</title>
        <authorList>
            <person name="Hart S.F.M."/>
            <person name="Yonemitsu M.A."/>
            <person name="Giersch R.M."/>
            <person name="Beal B.F."/>
            <person name="Arriagada G."/>
            <person name="Davis B.W."/>
            <person name="Ostrander E.A."/>
            <person name="Goff S.P."/>
            <person name="Metzger M.J."/>
        </authorList>
    </citation>
    <scope>NUCLEOTIDE SEQUENCE</scope>
    <source>
        <strain evidence="4">MELC-2E11</strain>
        <tissue evidence="4">Siphon/mantle</tissue>
    </source>
</reference>
<dbReference type="CDD" id="cd00051">
    <property type="entry name" value="EFh"/>
    <property type="match status" value="2"/>
</dbReference>
<dbReference type="InterPro" id="IPR002048">
    <property type="entry name" value="EF_hand_dom"/>
</dbReference>
<feature type="non-terminal residue" evidence="4">
    <location>
        <position position="1"/>
    </location>
</feature>
<dbReference type="Proteomes" id="UP001164746">
    <property type="component" value="Chromosome 7"/>
</dbReference>
<dbReference type="PROSITE" id="PS00018">
    <property type="entry name" value="EF_HAND_1"/>
    <property type="match status" value="2"/>
</dbReference>
<evidence type="ECO:0000256" key="2">
    <source>
        <dbReference type="ARBA" id="ARBA00022837"/>
    </source>
</evidence>
<protein>
    <submittedName>
        <fullName evidence="4">CALL3-like protein</fullName>
    </submittedName>
</protein>